<evidence type="ECO:0000313" key="1">
    <source>
        <dbReference type="EMBL" id="NGP75521.1"/>
    </source>
</evidence>
<sequence length="142" mass="15617">MIIKSTTYRFFSALMLMLFMGSIVLPSGLSAATLFCDMPMVEMHNSVEHCCDIDQPEDTAHHRDNTEDDCHSEKVCLHILSPDQTEVEAVVIQQAKELTVIASTSDILIDANSGGSTPYQSLSHTIPDSSPPLFLLNSTFLN</sequence>
<evidence type="ECO:0000313" key="2">
    <source>
        <dbReference type="Proteomes" id="UP000473278"/>
    </source>
</evidence>
<gene>
    <name evidence="1" type="ORF">G3570_02675</name>
</gene>
<keyword evidence="2" id="KW-1185">Reference proteome</keyword>
<accession>A0A6M1SJP6</accession>
<dbReference type="AlphaFoldDB" id="A0A6M1SJP6"/>
<name>A0A6M1SJP6_9BACT</name>
<comment type="caution">
    <text evidence="1">The sequence shown here is derived from an EMBL/GenBank/DDBJ whole genome shotgun (WGS) entry which is preliminary data.</text>
</comment>
<proteinExistence type="predicted"/>
<organism evidence="1 2">
    <name type="scientific">Halalkalibaculum roseum</name>
    <dbReference type="NCBI Taxonomy" id="2709311"/>
    <lineage>
        <taxon>Bacteria</taxon>
        <taxon>Pseudomonadati</taxon>
        <taxon>Balneolota</taxon>
        <taxon>Balneolia</taxon>
        <taxon>Balneolales</taxon>
        <taxon>Balneolaceae</taxon>
        <taxon>Halalkalibaculum</taxon>
    </lineage>
</organism>
<dbReference type="EMBL" id="JAALLT010000001">
    <property type="protein sequence ID" value="NGP75521.1"/>
    <property type="molecule type" value="Genomic_DNA"/>
</dbReference>
<reference evidence="1 2" key="1">
    <citation type="submission" date="2020-02" db="EMBL/GenBank/DDBJ databases">
        <title>Balneolaceae bacterium YR4-1, complete genome.</title>
        <authorList>
            <person name="Li Y."/>
            <person name="Wu S."/>
        </authorList>
    </citation>
    <scope>NUCLEOTIDE SEQUENCE [LARGE SCALE GENOMIC DNA]</scope>
    <source>
        <strain evidence="1 2">YR4-1</strain>
    </source>
</reference>
<dbReference type="Proteomes" id="UP000473278">
    <property type="component" value="Unassembled WGS sequence"/>
</dbReference>
<dbReference type="RefSeq" id="WP_165138895.1">
    <property type="nucleotide sequence ID" value="NZ_JAALLT010000001.1"/>
</dbReference>
<protein>
    <submittedName>
        <fullName evidence="1">Uncharacterized protein</fullName>
    </submittedName>
</protein>